<organism evidence="1">
    <name type="scientific">Candidatus Kentrum sp. TC</name>
    <dbReference type="NCBI Taxonomy" id="2126339"/>
    <lineage>
        <taxon>Bacteria</taxon>
        <taxon>Pseudomonadati</taxon>
        <taxon>Pseudomonadota</taxon>
        <taxon>Gammaproteobacteria</taxon>
        <taxon>Candidatus Kentrum</taxon>
    </lineage>
</organism>
<gene>
    <name evidence="1" type="ORF">BECKTC1821E_GA0114239_103823</name>
</gene>
<protein>
    <submittedName>
        <fullName evidence="1">Uncharacterized protein</fullName>
    </submittedName>
</protein>
<dbReference type="EMBL" id="CAADFT010000038">
    <property type="protein sequence ID" value="VFK44664.1"/>
    <property type="molecule type" value="Genomic_DNA"/>
</dbReference>
<name>A0A450YSX6_9GAMM</name>
<accession>A0A450YSX6</accession>
<reference evidence="1" key="1">
    <citation type="submission" date="2019-02" db="EMBL/GenBank/DDBJ databases">
        <authorList>
            <person name="Gruber-Vodicka R. H."/>
            <person name="Seah K. B. B."/>
        </authorList>
    </citation>
    <scope>NUCLEOTIDE SEQUENCE</scope>
    <source>
        <strain evidence="1">BECK_BZ125</strain>
    </source>
</reference>
<dbReference type="AlphaFoldDB" id="A0A450YSX6"/>
<sequence length="75" mass="8686">MREDPIVAEIRKFRAAHTAKYDHDLDCICAALREKQAKKEFVGLFRQRKKNPHISSLVESHAFFGPSLQTNGRLY</sequence>
<proteinExistence type="predicted"/>
<evidence type="ECO:0000313" key="1">
    <source>
        <dbReference type="EMBL" id="VFK44664.1"/>
    </source>
</evidence>